<name>A0A9P4R639_9PLEO</name>
<dbReference type="CDD" id="cd00380">
    <property type="entry name" value="KOW"/>
    <property type="match status" value="1"/>
</dbReference>
<organism evidence="2 3">
    <name type="scientific">Polyplosphaeria fusca</name>
    <dbReference type="NCBI Taxonomy" id="682080"/>
    <lineage>
        <taxon>Eukaryota</taxon>
        <taxon>Fungi</taxon>
        <taxon>Dikarya</taxon>
        <taxon>Ascomycota</taxon>
        <taxon>Pezizomycotina</taxon>
        <taxon>Dothideomycetes</taxon>
        <taxon>Pleosporomycetidae</taxon>
        <taxon>Pleosporales</taxon>
        <taxon>Tetraplosphaeriaceae</taxon>
        <taxon>Polyplosphaeria</taxon>
    </lineage>
</organism>
<dbReference type="AlphaFoldDB" id="A0A9P4R639"/>
<dbReference type="OrthoDB" id="359154at2759"/>
<evidence type="ECO:0008006" key="4">
    <source>
        <dbReference type="Google" id="ProtNLM"/>
    </source>
</evidence>
<feature type="region of interest" description="Disordered" evidence="1">
    <location>
        <begin position="456"/>
        <end position="511"/>
    </location>
</feature>
<dbReference type="EMBL" id="ML996117">
    <property type="protein sequence ID" value="KAF2737359.1"/>
    <property type="molecule type" value="Genomic_DNA"/>
</dbReference>
<dbReference type="SUPFAM" id="SSF50104">
    <property type="entry name" value="Translation proteins SH3-like domain"/>
    <property type="match status" value="1"/>
</dbReference>
<comment type="caution">
    <text evidence="2">The sequence shown here is derived from an EMBL/GenBank/DDBJ whole genome shotgun (WGS) entry which is preliminary data.</text>
</comment>
<sequence length="511" mass="58646">MQRATPRIARKRKEIKRVKAAIRWAENAQRKGAEGLQQRRDNKAYIVNRLQWTSQYPRENAQKARERYVEDWKLGPLRPNRAFGPGKARYGVMKSGEFSEPRLPEHLQKKAAASPIQRGDRVVLVRGREKGKIAVIEDLHMESNTVSFARGINEAYIDSRGINASAGGKGEKKRQWAMPVLMDDVRLIVRDRSTNRDVIVDGIEMREHTRGINFFTGKEQAFIPPEQRVWPETGDKIYHRFIAGTESRIDWPWEIAKREEEAEKREKAAKATKKEDNQQGGVLHRARSLLGKLKRQPSEKTKDTLEPEQEEINLLKTPIPIERQPLVQFPDDTPGNDRIEVTYEPGLLSPPFPESVIDELRNKYNGKPLNEVLWDDKYEDVRRETSVGRVSEERTEKSGLEQATNIPPTMMTPMQVKRELALAGRKRLSTKEIPEISADVLKIIGATMVKNGITWPKRTAAPAAEQTSSLEEEKQDDRVLFPAPKPEPKRSSRNSRGRLRKEKKWAIEDLD</sequence>
<accession>A0A9P4R639</accession>
<feature type="compositionally biased region" description="Basic and acidic residues" evidence="1">
    <location>
        <begin position="262"/>
        <end position="277"/>
    </location>
</feature>
<dbReference type="InterPro" id="IPR008991">
    <property type="entry name" value="Translation_prot_SH3-like_sf"/>
</dbReference>
<keyword evidence="3" id="KW-1185">Reference proteome</keyword>
<gene>
    <name evidence="2" type="ORF">EJ04DRAFT_510467</name>
</gene>
<reference evidence="2" key="1">
    <citation type="journal article" date="2020" name="Stud. Mycol.">
        <title>101 Dothideomycetes genomes: a test case for predicting lifestyles and emergence of pathogens.</title>
        <authorList>
            <person name="Haridas S."/>
            <person name="Albert R."/>
            <person name="Binder M."/>
            <person name="Bloem J."/>
            <person name="Labutti K."/>
            <person name="Salamov A."/>
            <person name="Andreopoulos B."/>
            <person name="Baker S."/>
            <person name="Barry K."/>
            <person name="Bills G."/>
            <person name="Bluhm B."/>
            <person name="Cannon C."/>
            <person name="Castanera R."/>
            <person name="Culley D."/>
            <person name="Daum C."/>
            <person name="Ezra D."/>
            <person name="Gonzalez J."/>
            <person name="Henrissat B."/>
            <person name="Kuo A."/>
            <person name="Liang C."/>
            <person name="Lipzen A."/>
            <person name="Lutzoni F."/>
            <person name="Magnuson J."/>
            <person name="Mondo S."/>
            <person name="Nolan M."/>
            <person name="Ohm R."/>
            <person name="Pangilinan J."/>
            <person name="Park H.-J."/>
            <person name="Ramirez L."/>
            <person name="Alfaro M."/>
            <person name="Sun H."/>
            <person name="Tritt A."/>
            <person name="Yoshinaga Y."/>
            <person name="Zwiers L.-H."/>
            <person name="Turgeon B."/>
            <person name="Goodwin S."/>
            <person name="Spatafora J."/>
            <person name="Crous P."/>
            <person name="Grigoriev I."/>
        </authorList>
    </citation>
    <scope>NUCLEOTIDE SEQUENCE</scope>
    <source>
        <strain evidence="2">CBS 125425</strain>
    </source>
</reference>
<evidence type="ECO:0000313" key="2">
    <source>
        <dbReference type="EMBL" id="KAF2737359.1"/>
    </source>
</evidence>
<proteinExistence type="predicted"/>
<feature type="compositionally biased region" description="Basic residues" evidence="1">
    <location>
        <begin position="491"/>
        <end position="503"/>
    </location>
</feature>
<feature type="region of interest" description="Disordered" evidence="1">
    <location>
        <begin position="385"/>
        <end position="407"/>
    </location>
</feature>
<feature type="region of interest" description="Disordered" evidence="1">
    <location>
        <begin position="262"/>
        <end position="281"/>
    </location>
</feature>
<protein>
    <recommendedName>
        <fullName evidence="4">KOW domain-containing protein</fullName>
    </recommendedName>
</protein>
<dbReference type="Proteomes" id="UP000799444">
    <property type="component" value="Unassembled WGS sequence"/>
</dbReference>
<evidence type="ECO:0000313" key="3">
    <source>
        <dbReference type="Proteomes" id="UP000799444"/>
    </source>
</evidence>
<evidence type="ECO:0000256" key="1">
    <source>
        <dbReference type="SAM" id="MobiDB-lite"/>
    </source>
</evidence>
<feature type="compositionally biased region" description="Basic and acidic residues" evidence="1">
    <location>
        <begin position="385"/>
        <end position="399"/>
    </location>
</feature>